<organism evidence="1 2">
    <name type="scientific">Sneathia sanguinegens</name>
    <dbReference type="NCBI Taxonomy" id="40543"/>
    <lineage>
        <taxon>Bacteria</taxon>
        <taxon>Fusobacteriati</taxon>
        <taxon>Fusobacteriota</taxon>
        <taxon>Fusobacteriia</taxon>
        <taxon>Fusobacteriales</taxon>
        <taxon>Leptotrichiaceae</taxon>
        <taxon>Sneathia</taxon>
    </lineage>
</organism>
<protein>
    <submittedName>
        <fullName evidence="1">Uncharacterized protein</fullName>
    </submittedName>
</protein>
<sequence length="168" mass="19353">MKKLILIISLLSFICLKGEEDKSKYILDNLKIEPIDAKNNGIGLNITYLIGSDKKTYPRDRINIITKSSKKKEDISYELKNEDIKNTFITIKKLGTTENDVKINTIEKEKRKIKNKNNTKNILGILNDYGKKMQKKYGSINKDFLIVQEDINKKDNIVIIFGGDNGRR</sequence>
<keyword evidence="2" id="KW-1185">Reference proteome</keyword>
<evidence type="ECO:0000313" key="1">
    <source>
        <dbReference type="EMBL" id="MDK9580196.1"/>
    </source>
</evidence>
<dbReference type="EMBL" id="JASSPP010000001">
    <property type="protein sequence ID" value="MDK9580196.1"/>
    <property type="molecule type" value="Genomic_DNA"/>
</dbReference>
<evidence type="ECO:0000313" key="2">
    <source>
        <dbReference type="Proteomes" id="UP001225134"/>
    </source>
</evidence>
<accession>A0ABT7HKL9</accession>
<reference evidence="1 2" key="1">
    <citation type="submission" date="2023-06" db="EMBL/GenBank/DDBJ databases">
        <title>Antibody response to the Sneathia vaginalis cytopathogenic toxin A during pregnancy.</title>
        <authorList>
            <person name="Mccoy Z.T."/>
            <person name="Serrano M.G."/>
            <person name="Spaine K."/>
            <person name="Edwards D.J."/>
            <person name="Buck G.A."/>
            <person name="Jefferson K."/>
        </authorList>
    </citation>
    <scope>NUCLEOTIDE SEQUENCE [LARGE SCALE GENOMIC DNA]</scope>
    <source>
        <strain evidence="1 2">CCUG 42621</strain>
    </source>
</reference>
<proteinExistence type="predicted"/>
<gene>
    <name evidence="1" type="ORF">QQA45_01480</name>
</gene>
<dbReference type="Proteomes" id="UP001225134">
    <property type="component" value="Unassembled WGS sequence"/>
</dbReference>
<name>A0ABT7HKL9_9FUSO</name>
<comment type="caution">
    <text evidence="1">The sequence shown here is derived from an EMBL/GenBank/DDBJ whole genome shotgun (WGS) entry which is preliminary data.</text>
</comment>
<dbReference type="RefSeq" id="WP_285152571.1">
    <property type="nucleotide sequence ID" value="NZ_JASSPP010000001.1"/>
</dbReference>